<evidence type="ECO:0000313" key="2">
    <source>
        <dbReference type="EMBL" id="KAB0665659.1"/>
    </source>
</evidence>
<proteinExistence type="predicted"/>
<accession>A0A7J4ZSH2</accession>
<dbReference type="EMBL" id="VZQZ01000004">
    <property type="protein sequence ID" value="KAB0665659.1"/>
    <property type="molecule type" value="Genomic_DNA"/>
</dbReference>
<sequence length="882" mass="97164">MIKCIGEILNAAKGAITRKEAEAIIAEIEKRFNAQMPKKDVSLSRRMDLKKDPAAMTTQERMVLAAEEAFNDTLKEKQNTVKRAQLQVKIQADAQQRIAQYGHGAKGVQEYLLRDVANKAKGIEELLMAELYQGLEPYMTATGHKMAVDQQLEVLKFIADPELHRRDATADASPAELLARAFRRMEDRVHARKNGAGADIGYIPGHFPQAWEPNSVRWFGLDWKQKLDFRPEWAGGKSATIARMREKARAAWVDYLMPKLDRSRYVDETTGQPLNDDQVREVMGNVWQTIASHGLSGIDPATAGGGGQTALAKQLAAHREIHFSDPAAFLEANNAFGSRDLFTAMVSNVRRHANEIAMLESLGPNPDSGFRTALAYGQRFGAEKTTFGREGSTLATHIWDEITGRSNMIAEDKFDLIARVMQGARNMITSAKLGMLPFSQVVDVAGFHAIATSDGLGMGEGYRAILQMLNPLNKADRELARKHGLLASMVINDVAMRYGDETRGVGWTSRAADATVTWSGAKFWTDSMLQAFQLLIGSHVAGARDLAFHELDPQFRLMMERNGITPEHWDIIRSAEAAKIGDFEAVTPWAVKGATSRQMDSAASIPGAAGARADVAAERMVQEAAERYAALLSDESRVAILHPNKKDQAYIKGATRAGETPGEFMRSVFLFKSFSLALLTRHVPRVFSGEYGPASSRAEVGAKLLVGMMLTGGLAVQLKEIFKGKNPRDMTDPAFWYAAFMQAGGLGIFGDFFLADANRFGGGFVSSVGGPVAGLIQDTQRLTLGNAQTAMDGKQHKKSFNQDFAGDAIQFAKNYAPMMNLWYTRLALDHLFFYQVQESINPGYLHRMKQRTRSENNQTFWWDPNSPLPESGPSLETAIGGN</sequence>
<protein>
    <submittedName>
        <fullName evidence="2">Uncharacterized protein</fullName>
    </submittedName>
</protein>
<dbReference type="Proteomes" id="UP000420562">
    <property type="component" value="Unassembled WGS sequence"/>
</dbReference>
<organism evidence="2 3">
    <name type="scientific">Oryzomonas japonica</name>
    <dbReference type="NCBI Taxonomy" id="2603858"/>
    <lineage>
        <taxon>Bacteria</taxon>
        <taxon>Pseudomonadati</taxon>
        <taxon>Thermodesulfobacteriota</taxon>
        <taxon>Desulfuromonadia</taxon>
        <taxon>Geobacterales</taxon>
        <taxon>Geobacteraceae</taxon>
        <taxon>Oryzomonas</taxon>
    </lineage>
</organism>
<comment type="caution">
    <text evidence="2">The sequence shown here is derived from an EMBL/GenBank/DDBJ whole genome shotgun (WGS) entry which is preliminary data.</text>
</comment>
<keyword evidence="3" id="KW-1185">Reference proteome</keyword>
<reference evidence="2 3" key="1">
    <citation type="submission" date="2019-09" db="EMBL/GenBank/DDBJ databases">
        <title>Geobacter sp. Red96, a novel strain isolated from paddy soil.</title>
        <authorList>
            <person name="Xu Z."/>
            <person name="Masuda Y."/>
            <person name="Itoh H."/>
            <person name="Senoo K."/>
        </authorList>
    </citation>
    <scope>NUCLEOTIDE SEQUENCE [LARGE SCALE GENOMIC DNA]</scope>
    <source>
        <strain evidence="2 3">Red96</strain>
    </source>
</reference>
<name>A0A7J4ZSH2_9BACT</name>
<feature type="region of interest" description="Disordered" evidence="1">
    <location>
        <begin position="859"/>
        <end position="882"/>
    </location>
</feature>
<evidence type="ECO:0000256" key="1">
    <source>
        <dbReference type="SAM" id="MobiDB-lite"/>
    </source>
</evidence>
<dbReference type="RefSeq" id="WP_151128100.1">
    <property type="nucleotide sequence ID" value="NZ_VZQZ01000004.1"/>
</dbReference>
<dbReference type="AlphaFoldDB" id="A0A7J4ZSH2"/>
<gene>
    <name evidence="2" type="ORF">F6V25_08020</name>
</gene>
<evidence type="ECO:0000313" key="3">
    <source>
        <dbReference type="Proteomes" id="UP000420562"/>
    </source>
</evidence>